<name>A0A9X5GU73_9FIRM</name>
<dbReference type="PANTHER" id="PTHR37816">
    <property type="entry name" value="YALI0E33011P"/>
    <property type="match status" value="1"/>
</dbReference>
<gene>
    <name evidence="1" type="ORF">D5281_14375</name>
</gene>
<dbReference type="InterPro" id="IPR052922">
    <property type="entry name" value="Cytidylate_Kinase-2"/>
</dbReference>
<dbReference type="Pfam" id="PF13238">
    <property type="entry name" value="AAA_18"/>
    <property type="match status" value="1"/>
</dbReference>
<dbReference type="InterPro" id="IPR027417">
    <property type="entry name" value="P-loop_NTPase"/>
</dbReference>
<comment type="caution">
    <text evidence="1">The sequence shown here is derived from an EMBL/GenBank/DDBJ whole genome shotgun (WGS) entry which is preliminary data.</text>
</comment>
<dbReference type="PANTHER" id="PTHR37816:SF2">
    <property type="entry name" value="DNA TOPOLOGY MODULATION PROTEIN FLAR-RELATED PROTEIN"/>
    <property type="match status" value="1"/>
</dbReference>
<dbReference type="Gene3D" id="3.40.50.300">
    <property type="entry name" value="P-loop containing nucleotide triphosphate hydrolases"/>
    <property type="match status" value="1"/>
</dbReference>
<keyword evidence="2" id="KW-1185">Reference proteome</keyword>
<evidence type="ECO:0000313" key="1">
    <source>
        <dbReference type="EMBL" id="NBJ93747.1"/>
    </source>
</evidence>
<accession>A0A9X5GU73</accession>
<reference evidence="1" key="1">
    <citation type="submission" date="2018-09" db="EMBL/GenBank/DDBJ databases">
        <title>Murine metabolic-syndrome-specific gut microbial biobank.</title>
        <authorList>
            <person name="Liu C."/>
        </authorList>
    </citation>
    <scope>NUCLEOTIDE SEQUENCE</scope>
    <source>
        <strain evidence="1">D42-62</strain>
    </source>
</reference>
<evidence type="ECO:0000313" key="2">
    <source>
        <dbReference type="Proteomes" id="UP001154420"/>
    </source>
</evidence>
<dbReference type="OrthoDB" id="9800332at2"/>
<dbReference type="SUPFAM" id="SSF52540">
    <property type="entry name" value="P-loop containing nucleoside triphosphate hydrolases"/>
    <property type="match status" value="1"/>
</dbReference>
<sequence length="184" mass="21404">MGIIICGLNGTGKSTLGKALAEKLHFHFIDIENLYFPKTNSNYIYASPRTREDVAERLLCEIRTHENFILASVKGDYGEELYSFFQYAILLDVPRDIRLQRVRERSFQKFGSRMLLGGDLFEQEEKFFRFVESRDENTVEEWVKSLKCPVMRIDGTKSIDENTNLIITLMQGKNLFVKEMGNKK</sequence>
<dbReference type="EMBL" id="QZDT01000023">
    <property type="protein sequence ID" value="NBJ93747.1"/>
    <property type="molecule type" value="Genomic_DNA"/>
</dbReference>
<proteinExistence type="predicted"/>
<protein>
    <submittedName>
        <fullName evidence="1">AAA family ATPase</fullName>
    </submittedName>
</protein>
<organism evidence="1 2">
    <name type="scientific">Parablautia muri</name>
    <dbReference type="NCBI Taxonomy" id="2320879"/>
    <lineage>
        <taxon>Bacteria</taxon>
        <taxon>Bacillati</taxon>
        <taxon>Bacillota</taxon>
        <taxon>Clostridia</taxon>
        <taxon>Lachnospirales</taxon>
        <taxon>Lachnospiraceae</taxon>
        <taxon>Parablautia</taxon>
    </lineage>
</organism>
<dbReference type="Proteomes" id="UP001154420">
    <property type="component" value="Unassembled WGS sequence"/>
</dbReference>
<dbReference type="AlphaFoldDB" id="A0A9X5GU73"/>